<reference evidence="18 19" key="1">
    <citation type="submission" date="2018-07" db="EMBL/GenBank/DDBJ databases">
        <title>Genomic Encyclopedia of Type Strains, Phase III (KMG-III): the genomes of soil and plant-associated and newly described type strains.</title>
        <authorList>
            <person name="Whitman W."/>
        </authorList>
    </citation>
    <scope>NUCLEOTIDE SEQUENCE [LARGE SCALE GENOMIC DNA]</scope>
    <source>
        <strain evidence="18 19">CECT 7287</strain>
    </source>
</reference>
<keyword evidence="9 18" id="KW-0418">Kinase</keyword>
<comment type="subcellular location">
    <subcellularLocation>
        <location evidence="2">Cell membrane</location>
        <topology evidence="2">Multi-pass membrane protein</topology>
    </subcellularLocation>
</comment>
<dbReference type="InterPro" id="IPR003594">
    <property type="entry name" value="HATPase_dom"/>
</dbReference>
<keyword evidence="14" id="KW-0175">Coiled coil</keyword>
<dbReference type="Pfam" id="PF06580">
    <property type="entry name" value="His_kinase"/>
    <property type="match status" value="1"/>
</dbReference>
<dbReference type="InterPro" id="IPR050640">
    <property type="entry name" value="Bact_2-comp_sensor_kinase"/>
</dbReference>
<evidence type="ECO:0000256" key="15">
    <source>
        <dbReference type="SAM" id="Phobius"/>
    </source>
</evidence>
<evidence type="ECO:0000256" key="8">
    <source>
        <dbReference type="ARBA" id="ARBA00022741"/>
    </source>
</evidence>
<dbReference type="GO" id="GO:0000155">
    <property type="term" value="F:phosphorelay sensor kinase activity"/>
    <property type="evidence" value="ECO:0007669"/>
    <property type="project" value="InterPro"/>
</dbReference>
<dbReference type="CDD" id="cd06225">
    <property type="entry name" value="HAMP"/>
    <property type="match status" value="1"/>
</dbReference>
<evidence type="ECO:0000256" key="5">
    <source>
        <dbReference type="ARBA" id="ARBA00022553"/>
    </source>
</evidence>
<name>A0A3D9IS72_9BACL</name>
<dbReference type="PROSITE" id="PS50109">
    <property type="entry name" value="HIS_KIN"/>
    <property type="match status" value="1"/>
</dbReference>
<evidence type="ECO:0000256" key="3">
    <source>
        <dbReference type="ARBA" id="ARBA00012438"/>
    </source>
</evidence>
<keyword evidence="7 15" id="KW-0812">Transmembrane</keyword>
<dbReference type="PANTHER" id="PTHR34220:SF11">
    <property type="entry name" value="SENSOR PROTEIN KINASE HPTS"/>
    <property type="match status" value="1"/>
</dbReference>
<dbReference type="GO" id="GO:0005886">
    <property type="term" value="C:plasma membrane"/>
    <property type="evidence" value="ECO:0007669"/>
    <property type="project" value="UniProtKB-SubCell"/>
</dbReference>
<dbReference type="GO" id="GO:0005524">
    <property type="term" value="F:ATP binding"/>
    <property type="evidence" value="ECO:0007669"/>
    <property type="project" value="UniProtKB-KW"/>
</dbReference>
<evidence type="ECO:0000256" key="4">
    <source>
        <dbReference type="ARBA" id="ARBA00022475"/>
    </source>
</evidence>
<dbReference type="Pfam" id="PF00672">
    <property type="entry name" value="HAMP"/>
    <property type="match status" value="1"/>
</dbReference>
<evidence type="ECO:0000259" key="16">
    <source>
        <dbReference type="PROSITE" id="PS50109"/>
    </source>
</evidence>
<evidence type="ECO:0000256" key="7">
    <source>
        <dbReference type="ARBA" id="ARBA00022692"/>
    </source>
</evidence>
<keyword evidence="13 15" id="KW-0472">Membrane</keyword>
<feature type="domain" description="HAMP" evidence="17">
    <location>
        <begin position="329"/>
        <end position="381"/>
    </location>
</feature>
<dbReference type="Gene3D" id="3.30.565.10">
    <property type="entry name" value="Histidine kinase-like ATPase, C-terminal domain"/>
    <property type="match status" value="1"/>
</dbReference>
<dbReference type="SUPFAM" id="SSF55874">
    <property type="entry name" value="ATPase domain of HSP90 chaperone/DNA topoisomerase II/histidine kinase"/>
    <property type="match status" value="1"/>
</dbReference>
<organism evidence="18 19">
    <name type="scientific">Cohnella phaseoli</name>
    <dbReference type="NCBI Taxonomy" id="456490"/>
    <lineage>
        <taxon>Bacteria</taxon>
        <taxon>Bacillati</taxon>
        <taxon>Bacillota</taxon>
        <taxon>Bacilli</taxon>
        <taxon>Bacillales</taxon>
        <taxon>Paenibacillaceae</taxon>
        <taxon>Cohnella</taxon>
    </lineage>
</organism>
<dbReference type="Gene3D" id="1.10.287.130">
    <property type="match status" value="1"/>
</dbReference>
<protein>
    <recommendedName>
        <fullName evidence="3">histidine kinase</fullName>
        <ecNumber evidence="3">2.7.13.3</ecNumber>
    </recommendedName>
</protein>
<feature type="transmembrane region" description="Helical" evidence="15">
    <location>
        <begin position="12"/>
        <end position="36"/>
    </location>
</feature>
<evidence type="ECO:0000256" key="6">
    <source>
        <dbReference type="ARBA" id="ARBA00022679"/>
    </source>
</evidence>
<dbReference type="InterPro" id="IPR010559">
    <property type="entry name" value="Sig_transdc_His_kin_internal"/>
</dbReference>
<evidence type="ECO:0000256" key="9">
    <source>
        <dbReference type="ARBA" id="ARBA00022777"/>
    </source>
</evidence>
<dbReference type="SMART" id="SM00304">
    <property type="entry name" value="HAMP"/>
    <property type="match status" value="1"/>
</dbReference>
<evidence type="ECO:0000256" key="10">
    <source>
        <dbReference type="ARBA" id="ARBA00022840"/>
    </source>
</evidence>
<dbReference type="CDD" id="cd18774">
    <property type="entry name" value="PDC2_HK_sensor"/>
    <property type="match status" value="1"/>
</dbReference>
<dbReference type="PROSITE" id="PS50885">
    <property type="entry name" value="HAMP"/>
    <property type="match status" value="1"/>
</dbReference>
<keyword evidence="5" id="KW-0597">Phosphoprotein</keyword>
<evidence type="ECO:0000256" key="12">
    <source>
        <dbReference type="ARBA" id="ARBA00023012"/>
    </source>
</evidence>
<dbReference type="InterPro" id="IPR036890">
    <property type="entry name" value="HATPase_C_sf"/>
</dbReference>
<dbReference type="EMBL" id="QRDZ01000022">
    <property type="protein sequence ID" value="RED64507.1"/>
    <property type="molecule type" value="Genomic_DNA"/>
</dbReference>
<dbReference type="Pfam" id="PF02518">
    <property type="entry name" value="HATPase_c"/>
    <property type="match status" value="1"/>
</dbReference>
<accession>A0A3D9IS72</accession>
<comment type="caution">
    <text evidence="18">The sequence shown here is derived from an EMBL/GenBank/DDBJ whole genome shotgun (WGS) entry which is preliminary data.</text>
</comment>
<evidence type="ECO:0000256" key="2">
    <source>
        <dbReference type="ARBA" id="ARBA00004651"/>
    </source>
</evidence>
<gene>
    <name evidence="18" type="ORF">DFP98_12259</name>
</gene>
<dbReference type="InterPro" id="IPR003660">
    <property type="entry name" value="HAMP_dom"/>
</dbReference>
<keyword evidence="19" id="KW-1185">Reference proteome</keyword>
<comment type="catalytic activity">
    <reaction evidence="1">
        <text>ATP + protein L-histidine = ADP + protein N-phospho-L-histidine.</text>
        <dbReference type="EC" id="2.7.13.3"/>
    </reaction>
</comment>
<feature type="transmembrane region" description="Helical" evidence="15">
    <location>
        <begin position="307"/>
        <end position="328"/>
    </location>
</feature>
<evidence type="ECO:0000256" key="1">
    <source>
        <dbReference type="ARBA" id="ARBA00000085"/>
    </source>
</evidence>
<dbReference type="SUPFAM" id="SSF158472">
    <property type="entry name" value="HAMP domain-like"/>
    <property type="match status" value="1"/>
</dbReference>
<sequence>MLKLSGGSLQTSLSLSFMIMSVVVLIVSAVGIYFGVQDIWQKRSEKSTLQLFEQLQYSVDVMRHDADKVSKLFLIDPDIQEYLETISDSSNSPGEHVNLTNRVMDRISIVLKNYEYISSIYLFTDGGTVVGVSDQASTFIVDAEDKHWFYTFGLYSQAQESYPRLIWKGATKAKDFQSEAFQTGDESSNLLSAMRGVKAVSRMTQAGTLVVNIKQQALAATYNKLAGEPGSEIFIYDAEGTIISDTDGTRLGQGVDAELLGVIDRPFGSFTNGDRQVIYYRLGETGWTVVKLVPISEFVKDIWQLRYTMIGILTVMLIAALTISYYWIRKITKPLWQLRKAMQEMERGNLGISLESDDDNELGMLARGFNRMSQSMIGLIEDNRKAEEQKAQLEIRMLQSQIQPHFLYNTLNTIKWMAIVIKADNISQSLTTLANLLKPIFNRTDLMWTFREEIHYIDNYIKLMNVRYGQGIQVEWSYPDSVADYRVLRFILQPIIENAIVHGMEAHNYTGTIRIAAEEHRDDIRLVLSDTGTGMTEQRLGQLKEILDGEQTNEQSSLNIGIGLQNVNKRLQLHFGSHYRLEIESEINRGTTVTLRFPKFGNGTKT</sequence>
<evidence type="ECO:0000256" key="14">
    <source>
        <dbReference type="SAM" id="Coils"/>
    </source>
</evidence>
<evidence type="ECO:0000256" key="13">
    <source>
        <dbReference type="ARBA" id="ARBA00023136"/>
    </source>
</evidence>
<dbReference type="PANTHER" id="PTHR34220">
    <property type="entry name" value="SENSOR HISTIDINE KINASE YPDA"/>
    <property type="match status" value="1"/>
</dbReference>
<keyword evidence="11 15" id="KW-1133">Transmembrane helix</keyword>
<evidence type="ECO:0000256" key="11">
    <source>
        <dbReference type="ARBA" id="ARBA00022989"/>
    </source>
</evidence>
<proteinExistence type="predicted"/>
<keyword evidence="6" id="KW-0808">Transferase</keyword>
<dbReference type="AlphaFoldDB" id="A0A3D9IS72"/>
<dbReference type="Proteomes" id="UP000256977">
    <property type="component" value="Unassembled WGS sequence"/>
</dbReference>
<feature type="domain" description="Histidine kinase" evidence="16">
    <location>
        <begin position="488"/>
        <end position="601"/>
    </location>
</feature>
<keyword evidence="4" id="KW-1003">Cell membrane</keyword>
<dbReference type="InterPro" id="IPR005467">
    <property type="entry name" value="His_kinase_dom"/>
</dbReference>
<evidence type="ECO:0000259" key="17">
    <source>
        <dbReference type="PROSITE" id="PS50885"/>
    </source>
</evidence>
<feature type="coiled-coil region" evidence="14">
    <location>
        <begin position="376"/>
        <end position="403"/>
    </location>
</feature>
<evidence type="ECO:0000313" key="19">
    <source>
        <dbReference type="Proteomes" id="UP000256977"/>
    </source>
</evidence>
<dbReference type="EC" id="2.7.13.3" evidence="3"/>
<keyword evidence="8" id="KW-0547">Nucleotide-binding</keyword>
<keyword evidence="12" id="KW-0902">Two-component regulatory system</keyword>
<dbReference type="SMART" id="SM00387">
    <property type="entry name" value="HATPase_c"/>
    <property type="match status" value="1"/>
</dbReference>
<evidence type="ECO:0000313" key="18">
    <source>
        <dbReference type="EMBL" id="RED64507.1"/>
    </source>
</evidence>
<dbReference type="Gene3D" id="3.30.450.20">
    <property type="entry name" value="PAS domain"/>
    <property type="match status" value="1"/>
</dbReference>
<keyword evidence="10" id="KW-0067">ATP-binding</keyword>